<protein>
    <submittedName>
        <fullName evidence="2">Uncharacterized protein</fullName>
    </submittedName>
</protein>
<reference evidence="2" key="2">
    <citation type="submission" date="2016-10" db="EMBL/GenBank/DDBJ databases">
        <authorList>
            <person name="de Groot N.N."/>
        </authorList>
    </citation>
    <scope>NUCLEOTIDE SEQUENCE [LARGE SCALE GENOMIC DNA]</scope>
    <source>
        <strain evidence="2">DSM 17908</strain>
    </source>
</reference>
<keyword evidence="4" id="KW-1185">Reference proteome</keyword>
<accession>A0A1I3HU13</accession>
<dbReference type="AlphaFoldDB" id="A0A1I3HU13"/>
<dbReference type="EMBL" id="FORG01000001">
    <property type="protein sequence ID" value="SFI39057.1"/>
    <property type="molecule type" value="Genomic_DNA"/>
</dbReference>
<evidence type="ECO:0000313" key="1">
    <source>
        <dbReference type="EMBL" id="PHM40277.1"/>
    </source>
</evidence>
<evidence type="ECO:0000313" key="2">
    <source>
        <dbReference type="EMBL" id="SFI39057.1"/>
    </source>
</evidence>
<evidence type="ECO:0000313" key="3">
    <source>
        <dbReference type="Proteomes" id="UP000198919"/>
    </source>
</evidence>
<dbReference type="EMBL" id="NITY01000006">
    <property type="protein sequence ID" value="PHM40277.1"/>
    <property type="molecule type" value="Genomic_DNA"/>
</dbReference>
<dbReference type="Proteomes" id="UP000198919">
    <property type="component" value="Unassembled WGS sequence"/>
</dbReference>
<sequence>MATLLCRDILGDFPGHNSLCDRDNMLGIGETIKNLQYEKEQIYQ</sequence>
<gene>
    <name evidence="2" type="ORF">SAMN05421680_10164</name>
    <name evidence="1" type="ORF">Xmau_02033</name>
</gene>
<proteinExistence type="predicted"/>
<reference evidence="3" key="1">
    <citation type="submission" date="2016-10" db="EMBL/GenBank/DDBJ databases">
        <authorList>
            <person name="Varghese N."/>
            <person name="Submissions S."/>
        </authorList>
    </citation>
    <scope>NUCLEOTIDE SEQUENCE [LARGE SCALE GENOMIC DNA]</scope>
    <source>
        <strain evidence="3">DSM 17908</strain>
    </source>
</reference>
<name>A0A1I3HU13_9GAMM</name>
<organism evidence="2 3">
    <name type="scientific">Xenorhabdus mauleonii</name>
    <dbReference type="NCBI Taxonomy" id="351675"/>
    <lineage>
        <taxon>Bacteria</taxon>
        <taxon>Pseudomonadati</taxon>
        <taxon>Pseudomonadota</taxon>
        <taxon>Gammaproteobacteria</taxon>
        <taxon>Enterobacterales</taxon>
        <taxon>Morganellaceae</taxon>
        <taxon>Xenorhabdus</taxon>
    </lineage>
</organism>
<evidence type="ECO:0000313" key="4">
    <source>
        <dbReference type="Proteomes" id="UP000224607"/>
    </source>
</evidence>
<dbReference type="Proteomes" id="UP000224607">
    <property type="component" value="Unassembled WGS sequence"/>
</dbReference>
<reference evidence="1 4" key="3">
    <citation type="journal article" date="2017" name="Nat. Microbiol.">
        <title>Natural product diversity associated with the nematode symbionts Photorhabdus and Xenorhabdus.</title>
        <authorList>
            <person name="Tobias N.J."/>
            <person name="Wolff H."/>
            <person name="Djahanschiri B."/>
            <person name="Grundmann F."/>
            <person name="Kronenwerth M."/>
            <person name="Shi Y.M."/>
            <person name="Simonyi S."/>
            <person name="Grun P."/>
            <person name="Shapiro-Ilan D."/>
            <person name="Pidot S.J."/>
            <person name="Stinear T.P."/>
            <person name="Ebersberger I."/>
            <person name="Bode H.B."/>
        </authorList>
    </citation>
    <scope>NUCLEOTIDE SEQUENCE [LARGE SCALE GENOMIC DNA]</scope>
    <source>
        <strain evidence="1 4">DSM 17908</strain>
    </source>
</reference>